<evidence type="ECO:0000256" key="2">
    <source>
        <dbReference type="ARBA" id="ARBA00022679"/>
    </source>
</evidence>
<evidence type="ECO:0000313" key="12">
    <source>
        <dbReference type="Proteomes" id="UP000041254"/>
    </source>
</evidence>
<reference evidence="11 12" key="1">
    <citation type="submission" date="2014-11" db="EMBL/GenBank/DDBJ databases">
        <authorList>
            <person name="Zhu J."/>
            <person name="Qi W."/>
            <person name="Song R."/>
        </authorList>
    </citation>
    <scope>NUCLEOTIDE SEQUENCE [LARGE SCALE GENOMIC DNA]</scope>
</reference>
<keyword evidence="4 7" id="KW-0418">Kinase</keyword>
<accession>A0A0G4E8Q8</accession>
<organism evidence="11 12">
    <name type="scientific">Vitrella brassicaformis (strain CCMP3155)</name>
    <dbReference type="NCBI Taxonomy" id="1169540"/>
    <lineage>
        <taxon>Eukaryota</taxon>
        <taxon>Sar</taxon>
        <taxon>Alveolata</taxon>
        <taxon>Colpodellida</taxon>
        <taxon>Vitrellaceae</taxon>
        <taxon>Vitrella</taxon>
    </lineage>
</organism>
<protein>
    <recommendedName>
        <fullName evidence="13">Phosphagen kinase C-terminal domain-containing protein</fullName>
    </recommendedName>
</protein>
<sequence length="1005" mass="109683">MEVTVTEANSFPPRSYVSIRVGDTRRQAPLKLNEPFRFPSASSNTFKVEVLSMLGGTQLSTAKLKQKSNVDEIISIPNPAGTGAQSLTLKINAQLTDPAAKKQTERRQSRHQAALNAQKYLDEHNLQTVLQTMVQQILIDKPKEPLEYMVRYLEKLKVEGAKPGASPSGPIPTGGKSSNPALYLDPTLDFPLLETSNTIMAEVLMERQDLYYRYRTTVTNTGFTFDQCIQCGLDCADEGILGCVVGDEESVSLFRDFYGLVVAKRHGLGPNGRHPAPSPMLIDPTHIKADSWDPSGNVILSARLRINRSIRGFALPPQCTRGERRKVESVVANALCRLTGELKGRYFPLAKMAAADRDDLVIDKMLFTPPDSQYCQSSRIGRDWPDGRGLYMTDDKSVLVWVNEDDHLRVVALQPNADLKTLITKTQYLMTELSNALKQDKADFLIDQQFGYITSSPSNWGTGLHVSVVLRVPNLATLLAFKPLAKTPRATQQPDDKATALLAALGLYISPAPDGRFGDAAADGALDVGNIAKAGMTEDEILEVVGEGVKQLIAWEAMLDKEGGSAAVQDEVRKVTQRGFKRPEPKAKAEKVEKVEVPPKEQPKKDAEAPTEKEEPKELPIEKKETREPDHGPADVAAAPSATAGGQAVRDILKAHPELAEKYKGVKSRNDFTLEMATKCGIEDASPSSDAAVGCVVGDEESVSLFRDFYGLVVAKRHGLGPNGRHPTPSPMLIDPTHIKADSWDPSGNVILSARLRINRSIGGFALPPAMDAKERAATEQLLGDGLSGLTGEVAGQYHRLAEMSPEFRQQFVDEQQLFSSPTSPYFQTTKMGEGWPDGRGFFLSTSREVLAWVNEDDHLKLMVIKKGGDVKAVVTLMREAVTQLDTYLASKDASFIVDEQFGHITSCPSMWGTGLKLSLLMKLPHLAALSSFPPSAIAHMGVRVRPEPSGEGLFDVTNARAMGASEADIISEVANGVERLIQWEQGMAKGDASKVQQDIQELNG</sequence>
<feature type="domain" description="Phosphagen kinase N-terminal" evidence="9">
    <location>
        <begin position="183"/>
        <end position="267"/>
    </location>
</feature>
<dbReference type="GO" id="GO:0005615">
    <property type="term" value="C:extracellular space"/>
    <property type="evidence" value="ECO:0007669"/>
    <property type="project" value="TreeGrafter"/>
</dbReference>
<evidence type="ECO:0000256" key="3">
    <source>
        <dbReference type="ARBA" id="ARBA00022741"/>
    </source>
</evidence>
<evidence type="ECO:0000256" key="1">
    <source>
        <dbReference type="ARBA" id="ARBA00006798"/>
    </source>
</evidence>
<evidence type="ECO:0000256" key="8">
    <source>
        <dbReference type="SAM" id="MobiDB-lite"/>
    </source>
</evidence>
<dbReference type="OrthoDB" id="430219at2759"/>
<feature type="binding site" evidence="7">
    <location>
        <begin position="753"/>
        <end position="757"/>
    </location>
    <ligand>
        <name>ATP</name>
        <dbReference type="ChEBI" id="CHEBI:30616"/>
    </ligand>
</feature>
<dbReference type="PANTHER" id="PTHR11547">
    <property type="entry name" value="ARGININE OR CREATINE KINASE"/>
    <property type="match status" value="1"/>
</dbReference>
<gene>
    <name evidence="11" type="ORF">Vbra_10987</name>
</gene>
<feature type="domain" description="Phosphagen kinase C-terminal" evidence="10">
    <location>
        <begin position="298"/>
        <end position="559"/>
    </location>
</feature>
<dbReference type="SUPFAM" id="SSF47391">
    <property type="entry name" value="Dimerization-anchoring domain of cAMP-dependent PK regulatory subunit"/>
    <property type="match status" value="1"/>
</dbReference>
<proteinExistence type="inferred from homology"/>
<feature type="binding site" evidence="7">
    <location>
        <begin position="489"/>
        <end position="494"/>
    </location>
    <ligand>
        <name>ATP</name>
        <dbReference type="ChEBI" id="CHEBI:30616"/>
    </ligand>
</feature>
<feature type="binding site" evidence="7">
    <location>
        <begin position="465"/>
        <end position="469"/>
    </location>
    <ligand>
        <name>ATP</name>
        <dbReference type="ChEBI" id="CHEBI:30616"/>
    </ligand>
</feature>
<feature type="domain" description="Phosphagen kinase N-terminal" evidence="9">
    <location>
        <begin position="633"/>
        <end position="719"/>
    </location>
</feature>
<dbReference type="GO" id="GO:0005524">
    <property type="term" value="F:ATP binding"/>
    <property type="evidence" value="ECO:0007669"/>
    <property type="project" value="UniProtKB-UniRule"/>
</dbReference>
<evidence type="ECO:0000259" key="9">
    <source>
        <dbReference type="PROSITE" id="PS51509"/>
    </source>
</evidence>
<dbReference type="CDD" id="cd22961">
    <property type="entry name" value="DD_TEX55-like"/>
    <property type="match status" value="1"/>
</dbReference>
<keyword evidence="2 7" id="KW-0808">Transferase</keyword>
<dbReference type="Gene3D" id="3.30.590.10">
    <property type="entry name" value="Glutamine synthetase/guanido kinase, catalytic domain"/>
    <property type="match status" value="2"/>
</dbReference>
<comment type="similarity">
    <text evidence="1 6">Belongs to the ATP:guanido phosphotransferase family.</text>
</comment>
<evidence type="ECO:0000256" key="4">
    <source>
        <dbReference type="ARBA" id="ARBA00022777"/>
    </source>
</evidence>
<feature type="region of interest" description="Disordered" evidence="8">
    <location>
        <begin position="576"/>
        <end position="647"/>
    </location>
</feature>
<dbReference type="SUPFAM" id="SSF55931">
    <property type="entry name" value="Glutamine synthetase/guanido kinase"/>
    <property type="match status" value="2"/>
</dbReference>
<feature type="domain" description="Phosphagen kinase C-terminal" evidence="10">
    <location>
        <begin position="750"/>
        <end position="988"/>
    </location>
</feature>
<dbReference type="Pfam" id="PF00217">
    <property type="entry name" value="ATP-gua_Ptrans"/>
    <property type="match status" value="2"/>
</dbReference>
<feature type="compositionally biased region" description="Basic and acidic residues" evidence="8">
    <location>
        <begin position="581"/>
        <end position="633"/>
    </location>
</feature>
<dbReference type="EMBL" id="CDMY01000061">
    <property type="protein sequence ID" value="CEL92261.1"/>
    <property type="molecule type" value="Genomic_DNA"/>
</dbReference>
<evidence type="ECO:0000313" key="11">
    <source>
        <dbReference type="EMBL" id="CEL92261.1"/>
    </source>
</evidence>
<keyword evidence="12" id="KW-1185">Reference proteome</keyword>
<evidence type="ECO:0000259" key="10">
    <source>
        <dbReference type="PROSITE" id="PS51510"/>
    </source>
</evidence>
<dbReference type="OMA" id="MLIDPTH"/>
<dbReference type="InParanoid" id="A0A0G4E8Q8"/>
<dbReference type="Proteomes" id="UP000041254">
    <property type="component" value="Unassembled WGS sequence"/>
</dbReference>
<evidence type="ECO:0000256" key="7">
    <source>
        <dbReference type="PROSITE-ProRule" id="PRU00843"/>
    </source>
</evidence>
<dbReference type="Gene3D" id="1.20.890.10">
    <property type="entry name" value="cAMP-dependent protein kinase regulatory subunit, dimerization-anchoring domain"/>
    <property type="match status" value="1"/>
</dbReference>
<dbReference type="PROSITE" id="PS51510">
    <property type="entry name" value="PHOSPHAGEN_KINASE_C"/>
    <property type="match status" value="2"/>
</dbReference>
<dbReference type="STRING" id="1169540.A0A0G4E8Q8"/>
<dbReference type="InterPro" id="IPR014746">
    <property type="entry name" value="Gln_synth/guanido_kin_cat_dom"/>
</dbReference>
<dbReference type="InterPro" id="IPR022414">
    <property type="entry name" value="ATP-guanido_PTrfase_cat"/>
</dbReference>
<feature type="binding site" evidence="7">
    <location>
        <begin position="301"/>
        <end position="305"/>
    </location>
    <ligand>
        <name>ATP</name>
        <dbReference type="ChEBI" id="CHEBI:30616"/>
    </ligand>
</feature>
<comment type="caution">
    <text evidence="7">Lacks conserved residue(s) required for the propagation of feature annotation.</text>
</comment>
<dbReference type="InterPro" id="IPR036802">
    <property type="entry name" value="ATP-guanido_PTrfase_N_sf"/>
</dbReference>
<evidence type="ECO:0008006" key="13">
    <source>
        <dbReference type="Google" id="ProtNLM"/>
    </source>
</evidence>
<feature type="binding site" evidence="7">
    <location>
        <begin position="944"/>
        <end position="949"/>
    </location>
    <ligand>
        <name>ATP</name>
        <dbReference type="ChEBI" id="CHEBI:30616"/>
    </ligand>
</feature>
<dbReference type="GO" id="GO:0004111">
    <property type="term" value="F:creatine kinase activity"/>
    <property type="evidence" value="ECO:0007669"/>
    <property type="project" value="InterPro"/>
</dbReference>
<keyword evidence="3 7" id="KW-0547">Nucleotide-binding</keyword>
<dbReference type="InterPro" id="IPR022413">
    <property type="entry name" value="ATP-guanido_PTrfase_N"/>
</dbReference>
<dbReference type="PROSITE" id="PS51509">
    <property type="entry name" value="PHOSPHAGEN_KINASE_N"/>
    <property type="match status" value="2"/>
</dbReference>
<dbReference type="AlphaFoldDB" id="A0A0G4E8Q8"/>
<feature type="binding site" evidence="7">
    <location>
        <begin position="917"/>
        <end position="921"/>
    </location>
    <ligand>
        <name>ATP</name>
        <dbReference type="ChEBI" id="CHEBI:30616"/>
    </ligand>
</feature>
<dbReference type="VEuPathDB" id="CryptoDB:Vbra_10987"/>
<dbReference type="GO" id="GO:0046314">
    <property type="term" value="P:phosphocreatine biosynthetic process"/>
    <property type="evidence" value="ECO:0007669"/>
    <property type="project" value="InterPro"/>
</dbReference>
<name>A0A0G4E8Q8_VITBC</name>
<feature type="binding site" evidence="7">
    <location>
        <position position="409"/>
    </location>
    <ligand>
        <name>ATP</name>
        <dbReference type="ChEBI" id="CHEBI:30616"/>
    </ligand>
</feature>
<dbReference type="SUPFAM" id="SSF48034">
    <property type="entry name" value="Guanido kinase N-terminal domain"/>
    <property type="match status" value="2"/>
</dbReference>
<dbReference type="InterPro" id="IPR000749">
    <property type="entry name" value="ATP-guanido_PTrfase"/>
</dbReference>
<evidence type="ECO:0000256" key="5">
    <source>
        <dbReference type="ARBA" id="ARBA00022840"/>
    </source>
</evidence>
<keyword evidence="5 7" id="KW-0067">ATP-binding</keyword>
<dbReference type="Pfam" id="PF02807">
    <property type="entry name" value="ATP-gua_PtransN"/>
    <property type="match status" value="2"/>
</dbReference>
<feature type="compositionally biased region" description="Low complexity" evidence="8">
    <location>
        <begin position="634"/>
        <end position="647"/>
    </location>
</feature>
<evidence type="ECO:0000256" key="6">
    <source>
        <dbReference type="PROSITE-ProRule" id="PRU00842"/>
    </source>
</evidence>
<dbReference type="PANTHER" id="PTHR11547:SF38">
    <property type="entry name" value="ARGININE KINASE 1-RELATED"/>
    <property type="match status" value="1"/>
</dbReference>
<dbReference type="Gene3D" id="1.10.135.10">
    <property type="entry name" value="ATP:guanido phosphotransferase, N-terminal domain"/>
    <property type="match status" value="2"/>
</dbReference>